<name>A0AAQ4F8J2_AMBAM</name>
<protein>
    <submittedName>
        <fullName evidence="1">Uncharacterized protein</fullName>
    </submittedName>
</protein>
<keyword evidence="2" id="KW-1185">Reference proteome</keyword>
<proteinExistence type="predicted"/>
<comment type="caution">
    <text evidence="1">The sequence shown here is derived from an EMBL/GenBank/DDBJ whole genome shotgun (WGS) entry which is preliminary data.</text>
</comment>
<dbReference type="AlphaFoldDB" id="A0AAQ4F8J2"/>
<sequence>MHVFCVSGEAKKFAISRATGGVWCVRVVQSEEAMPGLSISGTPSVMSIPSCGQCRRCWPNSSLMAVVIVYSFSRLSPAHVSVVIQGDHCFYCPPRAWSERQCYNCSVLATKGYAAVTLAVYWPPRVTQQSHLQCAGHQGLRSSHTCSVLATKGYIGVIIAVPIRAVVPAIVEMQQKWCAKHSMKSVD</sequence>
<reference evidence="1 2" key="1">
    <citation type="journal article" date="2023" name="Arcadia Sci">
        <title>De novo assembly of a long-read Amblyomma americanum tick genome.</title>
        <authorList>
            <person name="Chou S."/>
            <person name="Poskanzer K.E."/>
            <person name="Rollins M."/>
            <person name="Thuy-Boun P.S."/>
        </authorList>
    </citation>
    <scope>NUCLEOTIDE SEQUENCE [LARGE SCALE GENOMIC DNA]</scope>
    <source>
        <strain evidence="1">F_SG_1</strain>
        <tissue evidence="1">Salivary glands</tissue>
    </source>
</reference>
<evidence type="ECO:0000313" key="1">
    <source>
        <dbReference type="EMBL" id="KAK8783517.1"/>
    </source>
</evidence>
<organism evidence="1 2">
    <name type="scientific">Amblyomma americanum</name>
    <name type="common">Lone star tick</name>
    <dbReference type="NCBI Taxonomy" id="6943"/>
    <lineage>
        <taxon>Eukaryota</taxon>
        <taxon>Metazoa</taxon>
        <taxon>Ecdysozoa</taxon>
        <taxon>Arthropoda</taxon>
        <taxon>Chelicerata</taxon>
        <taxon>Arachnida</taxon>
        <taxon>Acari</taxon>
        <taxon>Parasitiformes</taxon>
        <taxon>Ixodida</taxon>
        <taxon>Ixodoidea</taxon>
        <taxon>Ixodidae</taxon>
        <taxon>Amblyomminae</taxon>
        <taxon>Amblyomma</taxon>
    </lineage>
</organism>
<evidence type="ECO:0000313" key="2">
    <source>
        <dbReference type="Proteomes" id="UP001321473"/>
    </source>
</evidence>
<gene>
    <name evidence="1" type="ORF">V5799_010120</name>
</gene>
<accession>A0AAQ4F8J2</accession>
<dbReference type="EMBL" id="JARKHS020005477">
    <property type="protein sequence ID" value="KAK8783517.1"/>
    <property type="molecule type" value="Genomic_DNA"/>
</dbReference>
<dbReference type="Proteomes" id="UP001321473">
    <property type="component" value="Unassembled WGS sequence"/>
</dbReference>